<reference evidence="1" key="2">
    <citation type="submission" date="2020-06" db="EMBL/GenBank/DDBJ databases">
        <authorList>
            <person name="Dong N."/>
        </authorList>
    </citation>
    <scope>NUCLEOTIDE SEQUENCE</scope>
    <source>
        <strain evidence="1">DF49-4</strain>
    </source>
</reference>
<evidence type="ECO:0000313" key="2">
    <source>
        <dbReference type="EMBL" id="OFE42485.1"/>
    </source>
</evidence>
<reference evidence="1" key="3">
    <citation type="journal article" date="2022" name="Sci. Total Environ.">
        <title>Prevalence, transmission, and molecular epidemiology of tet(X)-positive bacteria among humans, animals, and environmental niches in China: An epidemiological, and genomic-based study.</title>
        <authorList>
            <person name="Dong N."/>
            <person name="Zeng Y."/>
            <person name="Cai C."/>
            <person name="Sun C."/>
            <person name="Lu J."/>
            <person name="Liu C."/>
            <person name="Zhou H."/>
            <person name="Sun Q."/>
            <person name="Shu L."/>
            <person name="Wang H."/>
            <person name="Wang Y."/>
            <person name="Wang S."/>
            <person name="Wu C."/>
            <person name="Chan E.W."/>
            <person name="Chen G."/>
            <person name="Shen Z."/>
            <person name="Chen S."/>
            <person name="Zhang R."/>
        </authorList>
    </citation>
    <scope>NUCLEOTIDE SEQUENCE</scope>
    <source>
        <strain evidence="1">DF49-4</strain>
    </source>
</reference>
<sequence length="95" mass="10913">MSVQSRLSKNACRLIKAAQSIIFVRWQADSGTQKVVALAQMAEWQHPLILCAGDGFWDAHDFDKAKRSIKRHNKGIIFIDRRDFIFNDPLELSKL</sequence>
<reference evidence="2 3" key="1">
    <citation type="submission" date="2016-10" db="EMBL/GenBank/DDBJ databases">
        <title>Genome of airborne Acinetobacter sp. 5-2Ac02 in the hospital environment: Species near to Acinetobacter towneri.</title>
        <authorList>
            <person name="Barbosa B."/>
            <person name="Fernandez-Garcia L."/>
            <person name="Gato E."/>
            <person name="Leao R."/>
            <person name="Albano R."/>
            <person name="Fernandez B."/>
            <person name="Fernandez-Cuenca F."/>
            <person name="Marques E."/>
            <person name="Tomas M."/>
        </authorList>
    </citation>
    <scope>NUCLEOTIDE SEQUENCE [LARGE SCALE GENOMIC DNA]</scope>
    <source>
        <strain evidence="2 3">5-2Ac02</strain>
    </source>
</reference>
<dbReference type="Proteomes" id="UP000186931">
    <property type="component" value="Unassembled WGS sequence"/>
</dbReference>
<name>A0A1E8DYM3_9GAMM</name>
<dbReference type="RefSeq" id="WP_070155740.1">
    <property type="nucleotide sequence ID" value="NZ_JACANG010000037.1"/>
</dbReference>
<dbReference type="Proteomes" id="UP001174419">
    <property type="component" value="Unassembled WGS sequence"/>
</dbReference>
<dbReference type="EMBL" id="JACANG010000037">
    <property type="protein sequence ID" value="MDM1719992.1"/>
    <property type="molecule type" value="Genomic_DNA"/>
</dbReference>
<evidence type="ECO:0000313" key="1">
    <source>
        <dbReference type="EMBL" id="MDM1719992.1"/>
    </source>
</evidence>
<evidence type="ECO:0000313" key="3">
    <source>
        <dbReference type="Proteomes" id="UP000186931"/>
    </source>
</evidence>
<comment type="caution">
    <text evidence="2">The sequence shown here is derived from an EMBL/GenBank/DDBJ whole genome shotgun (WGS) entry which is preliminary data.</text>
</comment>
<accession>A0A1E8DYM3</accession>
<gene>
    <name evidence="2" type="ORF">BJN41_14230</name>
    <name evidence="1" type="ORF">HX110_12860</name>
</gene>
<dbReference type="AlphaFoldDB" id="A0A1E8DYM3"/>
<protein>
    <submittedName>
        <fullName evidence="2">Uncharacterized protein</fullName>
    </submittedName>
</protein>
<dbReference type="EMBL" id="MKQS01000047">
    <property type="protein sequence ID" value="OFE42485.1"/>
    <property type="molecule type" value="Genomic_DNA"/>
</dbReference>
<organism evidence="2 3">
    <name type="scientific">Acinetobacter towneri</name>
    <dbReference type="NCBI Taxonomy" id="202956"/>
    <lineage>
        <taxon>Bacteria</taxon>
        <taxon>Pseudomonadati</taxon>
        <taxon>Pseudomonadota</taxon>
        <taxon>Gammaproteobacteria</taxon>
        <taxon>Moraxellales</taxon>
        <taxon>Moraxellaceae</taxon>
        <taxon>Acinetobacter</taxon>
    </lineage>
</organism>
<proteinExistence type="predicted"/>
<dbReference type="STRING" id="202956.BJN41_14230"/>